<dbReference type="EMBL" id="MZ420154">
    <property type="protein sequence ID" value="QYA18549.1"/>
    <property type="molecule type" value="Genomic_DNA"/>
</dbReference>
<proteinExistence type="predicted"/>
<gene>
    <name evidence="1" type="ORF">KOM_12_280</name>
</gene>
<evidence type="ECO:0000313" key="1">
    <source>
        <dbReference type="EMBL" id="QYA18549.1"/>
    </source>
</evidence>
<name>A0A8F8PQX8_9VIRU</name>
<accession>A0A8F8PQX8</accession>
<sequence>MFSWFSSTPKTATEPTQKIEDAPLDRRIATTEALQILDQAVGYLWKYEDLLDYMNEAIPESMKDYKTKVTKSIDDLSALIGYIETMKTETPETIVPSQEPELTATILATLSNDQ</sequence>
<organism evidence="1">
    <name type="scientific">Clandestinovirus</name>
    <dbReference type="NCBI Taxonomy" id="2831644"/>
    <lineage>
        <taxon>Viruses</taxon>
    </lineage>
</organism>
<reference evidence="1" key="1">
    <citation type="submission" date="2021-06" db="EMBL/GenBank/DDBJ databases">
        <authorList>
            <person name="Rolland C."/>
        </authorList>
    </citation>
    <scope>NUCLEOTIDE SEQUENCE</scope>
    <source>
        <strain evidence="1">347.936635</strain>
    </source>
</reference>
<protein>
    <submittedName>
        <fullName evidence="1">Uncharacterized protein</fullName>
    </submittedName>
</protein>